<evidence type="ECO:0000313" key="3">
    <source>
        <dbReference type="Proteomes" id="UP000009183"/>
    </source>
</evidence>
<keyword evidence="3" id="KW-1185">Reference proteome</keyword>
<dbReference type="EMBL" id="FN596247">
    <property type="protein sequence ID" value="CBI33890.3"/>
    <property type="molecule type" value="Genomic_DNA"/>
</dbReference>
<protein>
    <submittedName>
        <fullName evidence="2">Uncharacterized protein</fullName>
    </submittedName>
</protein>
<keyword evidence="1" id="KW-1133">Transmembrane helix</keyword>
<reference evidence="3" key="1">
    <citation type="journal article" date="2007" name="Nature">
        <title>The grapevine genome sequence suggests ancestral hexaploidization in major angiosperm phyla.</title>
        <authorList>
            <consortium name="The French-Italian Public Consortium for Grapevine Genome Characterization."/>
            <person name="Jaillon O."/>
            <person name="Aury J.-M."/>
            <person name="Noel B."/>
            <person name="Policriti A."/>
            <person name="Clepet C."/>
            <person name="Casagrande A."/>
            <person name="Choisne N."/>
            <person name="Aubourg S."/>
            <person name="Vitulo N."/>
            <person name="Jubin C."/>
            <person name="Vezzi A."/>
            <person name="Legeai F."/>
            <person name="Hugueney P."/>
            <person name="Dasilva C."/>
            <person name="Horner D."/>
            <person name="Mica E."/>
            <person name="Jublot D."/>
            <person name="Poulain J."/>
            <person name="Bruyere C."/>
            <person name="Billault A."/>
            <person name="Segurens B."/>
            <person name="Gouyvenoux M."/>
            <person name="Ugarte E."/>
            <person name="Cattonaro F."/>
            <person name="Anthouard V."/>
            <person name="Vico V."/>
            <person name="Del Fabbro C."/>
            <person name="Alaux M."/>
            <person name="Di Gaspero G."/>
            <person name="Dumas V."/>
            <person name="Felice N."/>
            <person name="Paillard S."/>
            <person name="Juman I."/>
            <person name="Moroldo M."/>
            <person name="Scalabrin S."/>
            <person name="Canaguier A."/>
            <person name="Le Clainche I."/>
            <person name="Malacrida G."/>
            <person name="Durand E."/>
            <person name="Pesole G."/>
            <person name="Laucou V."/>
            <person name="Chatelet P."/>
            <person name="Merdinoglu D."/>
            <person name="Delledonne M."/>
            <person name="Pezzotti M."/>
            <person name="Lecharny A."/>
            <person name="Scarpelli C."/>
            <person name="Artiguenave F."/>
            <person name="Pe M.E."/>
            <person name="Valle G."/>
            <person name="Morgante M."/>
            <person name="Caboche M."/>
            <person name="Adam-Blondon A.-F."/>
            <person name="Weissenbach J."/>
            <person name="Quetier F."/>
            <person name="Wincker P."/>
        </authorList>
    </citation>
    <scope>NUCLEOTIDE SEQUENCE [LARGE SCALE GENOMIC DNA]</scope>
    <source>
        <strain evidence="3">cv. Pinot noir / PN40024</strain>
    </source>
</reference>
<dbReference type="Proteomes" id="UP000009183">
    <property type="component" value="Chromosome 2"/>
</dbReference>
<feature type="transmembrane region" description="Helical" evidence="1">
    <location>
        <begin position="39"/>
        <end position="56"/>
    </location>
</feature>
<organism evidence="2 3">
    <name type="scientific">Vitis vinifera</name>
    <name type="common">Grape</name>
    <dbReference type="NCBI Taxonomy" id="29760"/>
    <lineage>
        <taxon>Eukaryota</taxon>
        <taxon>Viridiplantae</taxon>
        <taxon>Streptophyta</taxon>
        <taxon>Embryophyta</taxon>
        <taxon>Tracheophyta</taxon>
        <taxon>Spermatophyta</taxon>
        <taxon>Magnoliopsida</taxon>
        <taxon>eudicotyledons</taxon>
        <taxon>Gunneridae</taxon>
        <taxon>Pentapetalae</taxon>
        <taxon>rosids</taxon>
        <taxon>Vitales</taxon>
        <taxon>Vitaceae</taxon>
        <taxon>Viteae</taxon>
        <taxon>Vitis</taxon>
    </lineage>
</organism>
<sequence>MTISYNEVSQKWIYMNSNLPTTHIMIDLCFLYSIKLNEIILILSHIMGNVGNIYIFPQ</sequence>
<feature type="transmembrane region" description="Helical" evidence="1">
    <location>
        <begin position="12"/>
        <end position="33"/>
    </location>
</feature>
<accession>D7TTX5</accession>
<keyword evidence="1" id="KW-0812">Transmembrane</keyword>
<name>D7TTX5_VITVI</name>
<dbReference type="STRING" id="29760.D7TTX5"/>
<gene>
    <name evidence="2" type="ordered locus">VIT_02s0012g01230</name>
</gene>
<dbReference type="PaxDb" id="29760-VIT_02s0012g01230.t01"/>
<dbReference type="HOGENOM" id="CLU_2982996_0_0_1"/>
<dbReference type="AlphaFoldDB" id="D7TTX5"/>
<dbReference type="InParanoid" id="D7TTX5"/>
<evidence type="ECO:0000256" key="1">
    <source>
        <dbReference type="SAM" id="Phobius"/>
    </source>
</evidence>
<keyword evidence="1" id="KW-0472">Membrane</keyword>
<proteinExistence type="predicted"/>
<evidence type="ECO:0000313" key="2">
    <source>
        <dbReference type="EMBL" id="CBI33890.3"/>
    </source>
</evidence>